<comment type="caution">
    <text evidence="9">The sequence shown here is derived from an EMBL/GenBank/DDBJ whole genome shotgun (WGS) entry which is preliminary data.</text>
</comment>
<dbReference type="EMBL" id="JAKVQD010000004">
    <property type="protein sequence ID" value="MCH4553164.1"/>
    <property type="molecule type" value="Genomic_DNA"/>
</dbReference>
<dbReference type="InterPro" id="IPR036968">
    <property type="entry name" value="Enolpyruvate_Tfrase_sf"/>
</dbReference>
<keyword evidence="10" id="KW-1185">Reference proteome</keyword>
<feature type="binding site" evidence="7">
    <location>
        <position position="22"/>
    </location>
    <ligand>
        <name>phosphoenolpyruvate</name>
        <dbReference type="ChEBI" id="CHEBI:58702"/>
    </ligand>
</feature>
<evidence type="ECO:0000256" key="6">
    <source>
        <dbReference type="ARBA" id="ARBA00044633"/>
    </source>
</evidence>
<sequence length="407" mass="44599">MQITLQKSEIAKQSSIQITGSKSESNRLLLLKALYPQFNLENISNSDDSNLMTKALSSSSEVVDIHHAGTAMRFLTAFFAVQEGREVTLTGSQRMKERPIQILVEALQELGADIEYVENAGYPPIKIKGKKLTKNKVSLQANVSSQYISALLLIASRLENGLELTLEGKITSVPYINMTLSLLTEIGVENSFEGNTIVVKPAPKDLEQKTLVVESDWSSASYYFSLAALSAVGTEITLSSYKENSLQGDSALVEIYKHFGVETAFKNNSVTLTKTDKEVLAFSYDLTNAPDIAQTIAVTCFALGIKCDLTGLHTLKIKETDRLVALKTEIEKLGGVVEITNESLHLAEATTINRGVAIATYHDHRMAMAFAPIALKTSVIIEDAMVVSKSYPTFWDDLESIGFKITK</sequence>
<keyword evidence="7" id="KW-0963">Cytoplasm</keyword>
<feature type="binding site" evidence="7">
    <location>
        <position position="69"/>
    </location>
    <ligand>
        <name>phosphoenolpyruvate</name>
        <dbReference type="ChEBI" id="CHEBI:58702"/>
    </ligand>
</feature>
<evidence type="ECO:0000313" key="10">
    <source>
        <dbReference type="Proteomes" id="UP001156141"/>
    </source>
</evidence>
<feature type="binding site" evidence="7">
    <location>
        <position position="144"/>
    </location>
    <ligand>
        <name>3-phosphoshikimate</name>
        <dbReference type="ChEBI" id="CHEBI:145989"/>
    </ligand>
</feature>
<feature type="binding site" evidence="7">
    <location>
        <position position="27"/>
    </location>
    <ligand>
        <name>3-phosphoshikimate</name>
        <dbReference type="ChEBI" id="CHEBI:145989"/>
    </ligand>
</feature>
<name>A0ABS9RJN3_9FLAO</name>
<dbReference type="InterPro" id="IPR001986">
    <property type="entry name" value="Enolpyruvate_Tfrase_dom"/>
</dbReference>
<dbReference type="EC" id="2.5.1.19" evidence="7"/>
<feature type="binding site" evidence="7">
    <location>
        <position position="145"/>
    </location>
    <ligand>
        <name>3-phosphoshikimate</name>
        <dbReference type="ChEBI" id="CHEBI:145989"/>
    </ligand>
</feature>
<dbReference type="Proteomes" id="UP001156141">
    <property type="component" value="Unassembled WGS sequence"/>
</dbReference>
<feature type="binding site" evidence="7">
    <location>
        <position position="172"/>
    </location>
    <ligand>
        <name>3-phosphoshikimate</name>
        <dbReference type="ChEBI" id="CHEBI:145989"/>
    </ligand>
</feature>
<feature type="binding site" evidence="7">
    <location>
        <position position="322"/>
    </location>
    <ligand>
        <name>phosphoenolpyruvate</name>
        <dbReference type="ChEBI" id="CHEBI:58702"/>
    </ligand>
</feature>
<evidence type="ECO:0000259" key="8">
    <source>
        <dbReference type="Pfam" id="PF00275"/>
    </source>
</evidence>
<comment type="function">
    <text evidence="7">Catalyzes the transfer of the enolpyruvyl moiety of phosphoenolpyruvate (PEP) to the 5-hydroxyl of shikimate-3-phosphate (S3P) to produce enolpyruvyl shikimate-3-phosphate and inorganic phosphate.</text>
</comment>
<evidence type="ECO:0000256" key="4">
    <source>
        <dbReference type="ARBA" id="ARBA00022679"/>
    </source>
</evidence>
<evidence type="ECO:0000256" key="2">
    <source>
        <dbReference type="ARBA" id="ARBA00009948"/>
    </source>
</evidence>
<dbReference type="PROSITE" id="PS00885">
    <property type="entry name" value="EPSP_SYNTHASE_2"/>
    <property type="match status" value="1"/>
</dbReference>
<accession>A0ABS9RJN3</accession>
<proteinExistence type="inferred from homology"/>
<dbReference type="SUPFAM" id="SSF55205">
    <property type="entry name" value="EPT/RTPC-like"/>
    <property type="match status" value="1"/>
</dbReference>
<keyword evidence="5 7" id="KW-0057">Aromatic amino acid biosynthesis</keyword>
<comment type="catalytic activity">
    <reaction evidence="6">
        <text>3-phosphoshikimate + phosphoenolpyruvate = 5-O-(1-carboxyvinyl)-3-phosphoshikimate + phosphate</text>
        <dbReference type="Rhea" id="RHEA:21256"/>
        <dbReference type="ChEBI" id="CHEBI:43474"/>
        <dbReference type="ChEBI" id="CHEBI:57701"/>
        <dbReference type="ChEBI" id="CHEBI:58702"/>
        <dbReference type="ChEBI" id="CHEBI:145989"/>
        <dbReference type="EC" id="2.5.1.19"/>
    </reaction>
    <physiologicalReaction direction="left-to-right" evidence="6">
        <dbReference type="Rhea" id="RHEA:21257"/>
    </physiologicalReaction>
</comment>
<comment type="similarity">
    <text evidence="2 7">Belongs to the EPSP synthase family.</text>
</comment>
<protein>
    <recommendedName>
        <fullName evidence="7">3-phosphoshikimate 1-carboxyvinyltransferase</fullName>
        <ecNumber evidence="7">2.5.1.19</ecNumber>
    </recommendedName>
    <alternativeName>
        <fullName evidence="7">5-enolpyruvylshikimate-3-phosphate synthase</fullName>
        <shortName evidence="7">EPSP synthase</shortName>
        <shortName evidence="7">EPSPS</shortName>
    </alternativeName>
</protein>
<feature type="active site" description="Proton acceptor" evidence="7">
    <location>
        <position position="291"/>
    </location>
</feature>
<evidence type="ECO:0000256" key="1">
    <source>
        <dbReference type="ARBA" id="ARBA00004811"/>
    </source>
</evidence>
<feature type="binding site" evidence="7">
    <location>
        <position position="98"/>
    </location>
    <ligand>
        <name>phosphoenolpyruvate</name>
        <dbReference type="ChEBI" id="CHEBI:58702"/>
    </ligand>
</feature>
<comment type="subcellular location">
    <subcellularLocation>
        <location evidence="7">Cytoplasm</location>
    </subcellularLocation>
</comment>
<evidence type="ECO:0000256" key="7">
    <source>
        <dbReference type="HAMAP-Rule" id="MF_00210"/>
    </source>
</evidence>
<dbReference type="RefSeq" id="WP_240573613.1">
    <property type="nucleotide sequence ID" value="NZ_CP136709.1"/>
</dbReference>
<comment type="caution">
    <text evidence="7">Lacks conserved residue(s) required for the propagation of feature annotation.</text>
</comment>
<feature type="binding site" evidence="7">
    <location>
        <position position="22"/>
    </location>
    <ligand>
        <name>3-phosphoshikimate</name>
        <dbReference type="ChEBI" id="CHEBI:145989"/>
    </ligand>
</feature>
<evidence type="ECO:0000256" key="5">
    <source>
        <dbReference type="ARBA" id="ARBA00023141"/>
    </source>
</evidence>
<dbReference type="PIRSF" id="PIRSF000505">
    <property type="entry name" value="EPSPS"/>
    <property type="match status" value="1"/>
</dbReference>
<dbReference type="CDD" id="cd01556">
    <property type="entry name" value="EPSP_synthase"/>
    <property type="match status" value="1"/>
</dbReference>
<feature type="binding site" evidence="7">
    <location>
        <position position="146"/>
    </location>
    <ligand>
        <name>phosphoenolpyruvate</name>
        <dbReference type="ChEBI" id="CHEBI:58702"/>
    </ligand>
</feature>
<gene>
    <name evidence="7" type="primary">aroA</name>
    <name evidence="9" type="ORF">MKW35_11065</name>
</gene>
<reference evidence="9" key="1">
    <citation type="submission" date="2022-02" db="EMBL/GenBank/DDBJ databases">
        <title>Aestuariibaculum sp., a marine bacterium isolated from sediment in Guangxi.</title>
        <authorList>
            <person name="Ying J."/>
        </authorList>
    </citation>
    <scope>NUCLEOTIDE SEQUENCE</scope>
    <source>
        <strain evidence="9">L182</strain>
    </source>
</reference>
<comment type="pathway">
    <text evidence="1 7">Metabolic intermediate biosynthesis; chorismate biosynthesis; chorismate from D-erythrose 4-phosphate and phosphoenolpyruvate: step 6/7.</text>
</comment>
<dbReference type="HAMAP" id="MF_00210">
    <property type="entry name" value="EPSP_synth"/>
    <property type="match status" value="1"/>
</dbReference>
<dbReference type="Pfam" id="PF00275">
    <property type="entry name" value="EPSP_synthase"/>
    <property type="match status" value="1"/>
</dbReference>
<comment type="subunit">
    <text evidence="7">Monomer.</text>
</comment>
<keyword evidence="3 7" id="KW-0028">Amino-acid biosynthesis</keyword>
<dbReference type="PANTHER" id="PTHR21090:SF5">
    <property type="entry name" value="PENTAFUNCTIONAL AROM POLYPEPTIDE"/>
    <property type="match status" value="1"/>
</dbReference>
<dbReference type="InterPro" id="IPR006264">
    <property type="entry name" value="EPSP_synthase"/>
</dbReference>
<dbReference type="Gene3D" id="3.65.10.10">
    <property type="entry name" value="Enolpyruvate transferase domain"/>
    <property type="match status" value="2"/>
</dbReference>
<evidence type="ECO:0000313" key="9">
    <source>
        <dbReference type="EMBL" id="MCH4553164.1"/>
    </source>
</evidence>
<organism evidence="9 10">
    <name type="scientific">Aestuariibaculum lutulentum</name>
    <dbReference type="NCBI Taxonomy" id="2920935"/>
    <lineage>
        <taxon>Bacteria</taxon>
        <taxon>Pseudomonadati</taxon>
        <taxon>Bacteroidota</taxon>
        <taxon>Flavobacteriia</taxon>
        <taxon>Flavobacteriales</taxon>
        <taxon>Flavobacteriaceae</taxon>
    </lineage>
</organism>
<feature type="binding site" evidence="7">
    <location>
        <position position="365"/>
    </location>
    <ligand>
        <name>phosphoenolpyruvate</name>
        <dbReference type="ChEBI" id="CHEBI:58702"/>
    </ligand>
</feature>
<feature type="binding site" evidence="7">
    <location>
        <position position="146"/>
    </location>
    <ligand>
        <name>3-phosphoshikimate</name>
        <dbReference type="ChEBI" id="CHEBI:145989"/>
    </ligand>
</feature>
<dbReference type="InterPro" id="IPR023193">
    <property type="entry name" value="EPSP_synthase_CS"/>
</dbReference>
<feature type="binding site" evidence="7">
    <location>
        <position position="389"/>
    </location>
    <ligand>
        <name>phosphoenolpyruvate</name>
        <dbReference type="ChEBI" id="CHEBI:58702"/>
    </ligand>
</feature>
<evidence type="ECO:0000256" key="3">
    <source>
        <dbReference type="ARBA" id="ARBA00022605"/>
    </source>
</evidence>
<feature type="domain" description="Enolpyruvate transferase" evidence="8">
    <location>
        <begin position="61"/>
        <end position="398"/>
    </location>
</feature>
<feature type="binding site" evidence="7">
    <location>
        <position position="318"/>
    </location>
    <ligand>
        <name>3-phosphoshikimate</name>
        <dbReference type="ChEBI" id="CHEBI:145989"/>
    </ligand>
</feature>
<keyword evidence="4 7" id="KW-0808">Transferase</keyword>
<dbReference type="InterPro" id="IPR013792">
    <property type="entry name" value="RNA3'P_cycl/enolpyr_Trfase_a/b"/>
</dbReference>
<dbReference type="PANTHER" id="PTHR21090">
    <property type="entry name" value="AROM/DEHYDROQUINATE SYNTHASE"/>
    <property type="match status" value="1"/>
</dbReference>
<feature type="binding site" evidence="7">
    <location>
        <position position="23"/>
    </location>
    <ligand>
        <name>3-phosphoshikimate</name>
        <dbReference type="ChEBI" id="CHEBI:145989"/>
    </ligand>
</feature>
<feature type="binding site" evidence="7">
    <location>
        <position position="291"/>
    </location>
    <ligand>
        <name>3-phosphoshikimate</name>
        <dbReference type="ChEBI" id="CHEBI:145989"/>
    </ligand>
</feature>